<comment type="caution">
    <text evidence="2">The sequence shown here is derived from an EMBL/GenBank/DDBJ whole genome shotgun (WGS) entry which is preliminary data.</text>
</comment>
<sequence>MRSAKQISLFVLFLLALSVGVQAEEQLHATHSVVLVIGTGRIYADNVAVARNRAISNSLVSAIENVVKDFLPLESLVQNFQVINNILYSNTEEFVQGYKVLTEALSGNTYRVMVQATVSIEKVQQQLSIAGIMIGKKSMPRVLFFIAEQSTEDSLPQYWWGEGMSAVKSVAENSMAGVMMKKGFLIINYKNLAQNLRNETLDELDHQEAVEILSLEPELDHQEAVELGVRVNADVVIVGKAIASKAPNIMGKNIKSFKGAVTVRAFRADTGEEIAFALQTAVSTNVDEVAGGRAALSDAGALAGKDLSSQILEEWRKEIKKLVNIELVVKGTANFANFVQFRKILNDISGVNRVQLKEMRLDEAVLSVDFQGNAKELADALMLKAFDSFGINIYEVSQNRLRIELIPSE</sequence>
<evidence type="ECO:0000256" key="1">
    <source>
        <dbReference type="SAM" id="SignalP"/>
    </source>
</evidence>
<evidence type="ECO:0000313" key="3">
    <source>
        <dbReference type="Proteomes" id="UP000603545"/>
    </source>
</evidence>
<evidence type="ECO:0008006" key="4">
    <source>
        <dbReference type="Google" id="ProtNLM"/>
    </source>
</evidence>
<accession>A0A8J6N6K6</accession>
<keyword evidence="1" id="KW-0732">Signal</keyword>
<organism evidence="2 3">
    <name type="scientific">Candidatus Desulfaltia bathyphila</name>
    <dbReference type="NCBI Taxonomy" id="2841697"/>
    <lineage>
        <taxon>Bacteria</taxon>
        <taxon>Pseudomonadati</taxon>
        <taxon>Thermodesulfobacteriota</taxon>
        <taxon>Desulfobacteria</taxon>
        <taxon>Desulfobacterales</taxon>
        <taxon>Desulfobacterales incertae sedis</taxon>
        <taxon>Candidatus Desulfaltia</taxon>
    </lineage>
</organism>
<dbReference type="Proteomes" id="UP000603545">
    <property type="component" value="Unassembled WGS sequence"/>
</dbReference>
<dbReference type="InterPro" id="IPR038180">
    <property type="entry name" value="FlgT_N_sf"/>
</dbReference>
<feature type="signal peptide" evidence="1">
    <location>
        <begin position="1"/>
        <end position="23"/>
    </location>
</feature>
<dbReference type="EMBL" id="JACNLL010000053">
    <property type="protein sequence ID" value="MBC8199450.1"/>
    <property type="molecule type" value="Genomic_DNA"/>
</dbReference>
<evidence type="ECO:0000313" key="2">
    <source>
        <dbReference type="EMBL" id="MBC8199450.1"/>
    </source>
</evidence>
<protein>
    <recommendedName>
        <fullName evidence="4">Flagellar assembly protein T N-terminal domain-containing protein</fullName>
    </recommendedName>
</protein>
<reference evidence="2 3" key="1">
    <citation type="submission" date="2020-08" db="EMBL/GenBank/DDBJ databases">
        <title>Bridging the membrane lipid divide: bacteria of the FCB group superphylum have the potential to synthesize archaeal ether lipids.</title>
        <authorList>
            <person name="Villanueva L."/>
            <person name="Von Meijenfeldt F.A.B."/>
            <person name="Westbye A.B."/>
            <person name="Yadav S."/>
            <person name="Hopmans E.C."/>
            <person name="Dutilh B.E."/>
            <person name="Sinninghe Damste J.S."/>
        </authorList>
    </citation>
    <scope>NUCLEOTIDE SEQUENCE [LARGE SCALE GENOMIC DNA]</scope>
    <source>
        <strain evidence="2">NIOZ-UU82</strain>
    </source>
</reference>
<dbReference type="AlphaFoldDB" id="A0A8J6N6K6"/>
<gene>
    <name evidence="2" type="ORF">H8E80_05310</name>
</gene>
<feature type="chain" id="PRO_5035251065" description="Flagellar assembly protein T N-terminal domain-containing protein" evidence="1">
    <location>
        <begin position="24"/>
        <end position="409"/>
    </location>
</feature>
<proteinExistence type="predicted"/>
<name>A0A8J6N6K6_9BACT</name>
<dbReference type="Gene3D" id="3.30.1660.40">
    <property type="entry name" value="FlgT, N-terminal domain"/>
    <property type="match status" value="1"/>
</dbReference>